<dbReference type="GO" id="GO:0035438">
    <property type="term" value="F:cyclic-di-GMP binding"/>
    <property type="evidence" value="ECO:0007669"/>
    <property type="project" value="InterPro"/>
</dbReference>
<gene>
    <name evidence="2" type="ORF">G1H19_03205</name>
</gene>
<dbReference type="EMBL" id="JAAGWK010000005">
    <property type="protein sequence ID" value="NEL53022.1"/>
    <property type="molecule type" value="Genomic_DNA"/>
</dbReference>
<evidence type="ECO:0000259" key="1">
    <source>
        <dbReference type="Pfam" id="PF07238"/>
    </source>
</evidence>
<keyword evidence="3" id="KW-1185">Reference proteome</keyword>
<dbReference type="Gene3D" id="2.40.10.220">
    <property type="entry name" value="predicted glycosyltransferase like domains"/>
    <property type="match status" value="1"/>
</dbReference>
<comment type="caution">
    <text evidence="2">The sequence shown here is derived from an EMBL/GenBank/DDBJ whole genome shotgun (WGS) entry which is preliminary data.</text>
</comment>
<dbReference type="Pfam" id="PF07238">
    <property type="entry name" value="PilZ"/>
    <property type="match status" value="1"/>
</dbReference>
<sequence length="219" mass="23113">MADGPGDLRPGAREVVDVLGADAAEPVTGVVHESGAEHLVVSAGRLRSGARVRLDVGAALQLVWPGPAGLLGLPVELRAVRPGDEPTWALQVTGPAVPTQRRDAVRSSLRLPVRAVAGGQEQTGWAVDLSEGGLRAVFRTPPTDARGLRPRDAGSPMQVSVDVAGTVVAGRAELVRTHPRTDGAWEASVRFTDLAQKDQDVLRARVFAHLRELRAQGHV</sequence>
<dbReference type="InterPro" id="IPR009875">
    <property type="entry name" value="PilZ_domain"/>
</dbReference>
<evidence type="ECO:0000313" key="3">
    <source>
        <dbReference type="Proteomes" id="UP000470470"/>
    </source>
</evidence>
<protein>
    <submittedName>
        <fullName evidence="2">PilZ domain-containing protein</fullName>
    </submittedName>
</protein>
<name>A0A7K3W996_9ACTN</name>
<evidence type="ECO:0000313" key="2">
    <source>
        <dbReference type="EMBL" id="NEL53022.1"/>
    </source>
</evidence>
<organism evidence="2 3">
    <name type="scientific">Goekera deserti</name>
    <dbReference type="NCBI Taxonomy" id="2497753"/>
    <lineage>
        <taxon>Bacteria</taxon>
        <taxon>Bacillati</taxon>
        <taxon>Actinomycetota</taxon>
        <taxon>Actinomycetes</taxon>
        <taxon>Geodermatophilales</taxon>
        <taxon>Geodermatophilaceae</taxon>
        <taxon>Goekera</taxon>
    </lineage>
</organism>
<dbReference type="AlphaFoldDB" id="A0A7K3W996"/>
<dbReference type="RefSeq" id="WP_152730211.1">
    <property type="nucleotide sequence ID" value="NZ_JAABOZ010000005.1"/>
</dbReference>
<proteinExistence type="predicted"/>
<feature type="domain" description="PilZ" evidence="1">
    <location>
        <begin position="100"/>
        <end position="207"/>
    </location>
</feature>
<accession>A0A7K3W996</accession>
<dbReference type="Proteomes" id="UP000470470">
    <property type="component" value="Unassembled WGS sequence"/>
</dbReference>
<reference evidence="2 3" key="1">
    <citation type="submission" date="2020-02" db="EMBL/GenBank/DDBJ databases">
        <title>The whole genome sequence of CPCC 205119.</title>
        <authorList>
            <person name="Jiang Z."/>
        </authorList>
    </citation>
    <scope>NUCLEOTIDE SEQUENCE [LARGE SCALE GENOMIC DNA]</scope>
    <source>
        <strain evidence="2 3">CPCC 205119</strain>
    </source>
</reference>